<gene>
    <name evidence="10" type="ORF">JK364_49260</name>
</gene>
<dbReference type="Proteomes" id="UP000621510">
    <property type="component" value="Unassembled WGS sequence"/>
</dbReference>
<dbReference type="PANTHER" id="PTHR43528:SF1">
    <property type="entry name" value="ALPHA-KETOGLUTARATE PERMEASE"/>
    <property type="match status" value="1"/>
</dbReference>
<feature type="transmembrane region" description="Helical" evidence="8">
    <location>
        <begin position="357"/>
        <end position="377"/>
    </location>
</feature>
<reference evidence="10 11" key="1">
    <citation type="submission" date="2021-01" db="EMBL/GenBank/DDBJ databases">
        <title>WGS of actinomycetes isolated from Thailand.</title>
        <authorList>
            <person name="Thawai C."/>
        </authorList>
    </citation>
    <scope>NUCLEOTIDE SEQUENCE [LARGE SCALE GENOMIC DNA]</scope>
    <source>
        <strain evidence="10 11">CA3R110</strain>
    </source>
</reference>
<dbReference type="SUPFAM" id="SSF103473">
    <property type="entry name" value="MFS general substrate transporter"/>
    <property type="match status" value="1"/>
</dbReference>
<feature type="transmembrane region" description="Helical" evidence="8">
    <location>
        <begin position="292"/>
        <end position="318"/>
    </location>
</feature>
<dbReference type="InterPro" id="IPR020846">
    <property type="entry name" value="MFS_dom"/>
</dbReference>
<accession>A0ABS1Q6D2</accession>
<feature type="transmembrane region" description="Helical" evidence="8">
    <location>
        <begin position="41"/>
        <end position="62"/>
    </location>
</feature>
<feature type="transmembrane region" description="Helical" evidence="8">
    <location>
        <begin position="259"/>
        <end position="280"/>
    </location>
</feature>
<dbReference type="InterPro" id="IPR051084">
    <property type="entry name" value="H+-coupled_symporters"/>
</dbReference>
<keyword evidence="7 8" id="KW-0472">Membrane</keyword>
<evidence type="ECO:0000256" key="2">
    <source>
        <dbReference type="ARBA" id="ARBA00022448"/>
    </source>
</evidence>
<feature type="transmembrane region" description="Helical" evidence="8">
    <location>
        <begin position="383"/>
        <end position="405"/>
    </location>
</feature>
<proteinExistence type="predicted"/>
<evidence type="ECO:0000256" key="8">
    <source>
        <dbReference type="SAM" id="Phobius"/>
    </source>
</evidence>
<evidence type="ECO:0000256" key="4">
    <source>
        <dbReference type="ARBA" id="ARBA00022692"/>
    </source>
</evidence>
<evidence type="ECO:0000313" key="11">
    <source>
        <dbReference type="Proteomes" id="UP000621510"/>
    </source>
</evidence>
<keyword evidence="3" id="KW-1003">Cell membrane</keyword>
<evidence type="ECO:0000256" key="6">
    <source>
        <dbReference type="ARBA" id="ARBA00022989"/>
    </source>
</evidence>
<dbReference type="InterPro" id="IPR036259">
    <property type="entry name" value="MFS_trans_sf"/>
</dbReference>
<evidence type="ECO:0000259" key="9">
    <source>
        <dbReference type="PROSITE" id="PS50850"/>
    </source>
</evidence>
<feature type="transmembrane region" description="Helical" evidence="8">
    <location>
        <begin position="226"/>
        <end position="247"/>
    </location>
</feature>
<keyword evidence="5" id="KW-0769">Symport</keyword>
<dbReference type="InterPro" id="IPR011701">
    <property type="entry name" value="MFS"/>
</dbReference>
<feature type="transmembrane region" description="Helical" evidence="8">
    <location>
        <begin position="139"/>
        <end position="160"/>
    </location>
</feature>
<sequence length="428" mass="45763">MFWATTIGVSVEWFDYAIYGVMAPAISHNFFPQSNPTAGLLATYGVFALSFLARPLGSMYFGSRGDRLGRRNTLLTVILLMSGSTAAIGLLPAYSTVGLAAPLLLLALRIVQGFSAGGEFGAAALLYEHVGARRRGMVFGLFNLSSYVSALSALGLSTLLTQLIGESGVNEWGWRVLFLISLPLGLTGLYLRRRVAESAVFINMAERGAVAERPVREAVTQQRRRLFSFFGLIMLNSVAYYVLNTYLPTYLSENAGVSRVAALAASTLISLTMILLQPLYGLLSDRIGRKPLLLFAAVGLVVVPLPAFFIAGLGAFVFVYLGQLLFILAAAPTSALAAVVGSELFPAKLRYSAPTIGYNFAYAAFGGTAPLICAALLDTTGSQLAPPIYIMGIAVIAFFIMAFTLPETAPYARSRPMQGAEQPESETP</sequence>
<name>A0ABS1Q6D2_9ACTN</name>
<keyword evidence="4 8" id="KW-0812">Transmembrane</keyword>
<dbReference type="Pfam" id="PF07690">
    <property type="entry name" value="MFS_1"/>
    <property type="match status" value="1"/>
</dbReference>
<keyword evidence="2" id="KW-0813">Transport</keyword>
<feature type="transmembrane region" description="Helical" evidence="8">
    <location>
        <begin position="324"/>
        <end position="345"/>
    </location>
</feature>
<evidence type="ECO:0000256" key="5">
    <source>
        <dbReference type="ARBA" id="ARBA00022847"/>
    </source>
</evidence>
<organism evidence="10 11">
    <name type="scientific">Streptomyces endocoffeicus</name>
    <dbReference type="NCBI Taxonomy" id="2898945"/>
    <lineage>
        <taxon>Bacteria</taxon>
        <taxon>Bacillati</taxon>
        <taxon>Actinomycetota</taxon>
        <taxon>Actinomycetes</taxon>
        <taxon>Kitasatosporales</taxon>
        <taxon>Streptomycetaceae</taxon>
        <taxon>Streptomyces</taxon>
    </lineage>
</organism>
<keyword evidence="6 8" id="KW-1133">Transmembrane helix</keyword>
<evidence type="ECO:0000256" key="7">
    <source>
        <dbReference type="ARBA" id="ARBA00023136"/>
    </source>
</evidence>
<keyword evidence="11" id="KW-1185">Reference proteome</keyword>
<dbReference type="Gene3D" id="1.20.1250.20">
    <property type="entry name" value="MFS general substrate transporter like domains"/>
    <property type="match status" value="2"/>
</dbReference>
<feature type="transmembrane region" description="Helical" evidence="8">
    <location>
        <begin position="172"/>
        <end position="191"/>
    </location>
</feature>
<feature type="transmembrane region" description="Helical" evidence="8">
    <location>
        <begin position="106"/>
        <end position="127"/>
    </location>
</feature>
<feature type="transmembrane region" description="Helical" evidence="8">
    <location>
        <begin position="74"/>
        <end position="94"/>
    </location>
</feature>
<dbReference type="PANTHER" id="PTHR43528">
    <property type="entry name" value="ALPHA-KETOGLUTARATE PERMEASE"/>
    <property type="match status" value="1"/>
</dbReference>
<evidence type="ECO:0000256" key="3">
    <source>
        <dbReference type="ARBA" id="ARBA00022475"/>
    </source>
</evidence>
<dbReference type="EMBL" id="JAERRG010000046">
    <property type="protein sequence ID" value="MBL1120229.1"/>
    <property type="molecule type" value="Genomic_DNA"/>
</dbReference>
<dbReference type="PROSITE" id="PS50850">
    <property type="entry name" value="MFS"/>
    <property type="match status" value="1"/>
</dbReference>
<protein>
    <submittedName>
        <fullName evidence="10">MFS transporter</fullName>
    </submittedName>
</protein>
<comment type="subcellular location">
    <subcellularLocation>
        <location evidence="1">Cell membrane</location>
        <topology evidence="1">Multi-pass membrane protein</topology>
    </subcellularLocation>
</comment>
<evidence type="ECO:0000256" key="1">
    <source>
        <dbReference type="ARBA" id="ARBA00004651"/>
    </source>
</evidence>
<feature type="domain" description="Major facilitator superfamily (MFS) profile" evidence="9">
    <location>
        <begin position="1"/>
        <end position="409"/>
    </location>
</feature>
<evidence type="ECO:0000313" key="10">
    <source>
        <dbReference type="EMBL" id="MBL1120229.1"/>
    </source>
</evidence>
<comment type="caution">
    <text evidence="10">The sequence shown here is derived from an EMBL/GenBank/DDBJ whole genome shotgun (WGS) entry which is preliminary data.</text>
</comment>